<evidence type="ECO:0000256" key="5">
    <source>
        <dbReference type="ARBA" id="ARBA00023134"/>
    </source>
</evidence>
<dbReference type="PROSITE" id="PS50209">
    <property type="entry name" value="CARD"/>
    <property type="match status" value="1"/>
</dbReference>
<dbReference type="AlphaFoldDB" id="A0AAV6GWH7"/>
<comment type="similarity">
    <text evidence="2">Belongs to the TRAFAC class TrmE-Era-EngA-EngB-Septin-like GTPase superfamily. AIG1/Toc34/Toc159-like paraseptin GTPase family. IAN subfamily.</text>
</comment>
<dbReference type="GO" id="GO:0042981">
    <property type="term" value="P:regulation of apoptotic process"/>
    <property type="evidence" value="ECO:0007669"/>
    <property type="project" value="InterPro"/>
</dbReference>
<proteinExistence type="inferred from homology"/>
<evidence type="ECO:0000256" key="2">
    <source>
        <dbReference type="ARBA" id="ARBA00008535"/>
    </source>
</evidence>
<dbReference type="GO" id="GO:0005525">
    <property type="term" value="F:GTP binding"/>
    <property type="evidence" value="ECO:0007669"/>
    <property type="project" value="UniProtKB-KW"/>
</dbReference>
<evidence type="ECO:0000256" key="3">
    <source>
        <dbReference type="ARBA" id="ARBA00022490"/>
    </source>
</evidence>
<dbReference type="PROSITE" id="PS51830">
    <property type="entry name" value="FIIND"/>
    <property type="match status" value="1"/>
</dbReference>
<evidence type="ECO:0008006" key="11">
    <source>
        <dbReference type="Google" id="ProtNLM"/>
    </source>
</evidence>
<dbReference type="Gene3D" id="3.40.50.300">
    <property type="entry name" value="P-loop containing nucleotide triphosphate hydrolases"/>
    <property type="match status" value="2"/>
</dbReference>
<feature type="domain" description="AIG1-type G" evidence="7">
    <location>
        <begin position="114"/>
        <end position="314"/>
    </location>
</feature>
<dbReference type="Proteomes" id="UP000823561">
    <property type="component" value="Chromosome 7"/>
</dbReference>
<evidence type="ECO:0000256" key="1">
    <source>
        <dbReference type="ARBA" id="ARBA00004514"/>
    </source>
</evidence>
<evidence type="ECO:0000313" key="10">
    <source>
        <dbReference type="Proteomes" id="UP000823561"/>
    </source>
</evidence>
<dbReference type="PANTHER" id="PTHR10903">
    <property type="entry name" value="GTPASE, IMAP FAMILY MEMBER-RELATED"/>
    <property type="match status" value="1"/>
</dbReference>
<sequence>MVLFTRGDWLGDTTIEQYIESEEHLRYLVEKCGNRYHVLNNENKSDRTQITELMEKMEEIISGNGGRHHEMDRKRLEEVKERREKEEQRAEDRQMCVYRQRSAFRFSQDDAPFLQNMRVVLLGHRLSGKSSSGNTILGREEFDLKRRTPQCVKRQGEVAGRQVTVVEAPGWWKNFSLINTPELTKQEIVFSVSLCPPGPHAVLLVIRTDYTFAEVYAKSARYNLKLLGKNVWSHTIVLFTYGDWLGDTSIEQHIESEGETLQWIVEKCGNRYHVLNNKDWTDDTQVTELLEKIEQMVVRNGGAHYERPQEEEKKKKKDKKRIRWATLFRGLLKRNRADDQSRELNEAAARLDELSLQGSMKTPPDMCGDDRSGMFTVETSGYGTYPYPSPSENTLVALSEALRESVNTEWSPFEMDRRSTGGGGDKVFYPGIRGPKIIGEDSSEDTFLDQDDLDSVDNADWRRDMRGLSDIMAELDISAGEPQCTYYRPTNCCKSCEDVEDTSHWILMEPCVSMETVVPLYKHSSPPGSFECTVSGLRWVCAVEVSLQYHFSDPHVFRAELAMLQYEPIGPLMDIKVLSGELLEAHLPHFACLEGSDSSLREAVRVLRGVDSSVTLEKCELTRFHPKLLKPSFSLTEVLVKLGIPMKAHLDVLIYRTRVTPLVLLTYVVPRDASMIQAVEEDLRRTQYAKEIITHRPNIPIWINTEFSLKGSVCDAEISPPQITLKYFKPPEFFKVVIKKPEDRFDLELKSEGKSIWEAKLHRFEYGEGTHDHEITLAASRHDTLMTSISNKDRLSHFRPALVKRTSEPTLKGLLLGLEAYKPPVLSSIEVQNILQKTSVLQDQVTSLIDMVLNKGDTACGIMLSLLEKSGLLLLSRPYQENTASLTTCRKKPSHTVSGAFVWCVDEDYEMRKDFNGHVIIIILMMSVMEED</sequence>
<keyword evidence="10" id="KW-1185">Reference proteome</keyword>
<dbReference type="Pfam" id="PF04548">
    <property type="entry name" value="AIG1"/>
    <property type="match status" value="2"/>
</dbReference>
<evidence type="ECO:0000259" key="8">
    <source>
        <dbReference type="PROSITE" id="PS51830"/>
    </source>
</evidence>
<dbReference type="FunFam" id="3.40.50.300:FF:001809">
    <property type="entry name" value="Si:ch1073-365p7.2"/>
    <property type="match status" value="1"/>
</dbReference>
<evidence type="ECO:0000256" key="4">
    <source>
        <dbReference type="ARBA" id="ARBA00022741"/>
    </source>
</evidence>
<keyword evidence="4" id="KW-0547">Nucleotide-binding</keyword>
<accession>A0AAV6GWH7</accession>
<dbReference type="Pfam" id="PF23679">
    <property type="entry name" value="UPA-FIIND"/>
    <property type="match status" value="1"/>
</dbReference>
<dbReference type="PROSITE" id="PS51720">
    <property type="entry name" value="G_AIG1"/>
    <property type="match status" value="1"/>
</dbReference>
<comment type="subcellular location">
    <subcellularLocation>
        <location evidence="1">Cytoplasm</location>
        <location evidence="1">Cytosol</location>
    </subcellularLocation>
</comment>
<name>A0AAV6GWH7_9TELE</name>
<organism evidence="9 10">
    <name type="scientific">Alosa alosa</name>
    <name type="common">allis shad</name>
    <dbReference type="NCBI Taxonomy" id="278164"/>
    <lineage>
        <taxon>Eukaryota</taxon>
        <taxon>Metazoa</taxon>
        <taxon>Chordata</taxon>
        <taxon>Craniata</taxon>
        <taxon>Vertebrata</taxon>
        <taxon>Euteleostomi</taxon>
        <taxon>Actinopterygii</taxon>
        <taxon>Neopterygii</taxon>
        <taxon>Teleostei</taxon>
        <taxon>Clupei</taxon>
        <taxon>Clupeiformes</taxon>
        <taxon>Clupeoidei</taxon>
        <taxon>Clupeidae</taxon>
        <taxon>Alosa</taxon>
    </lineage>
</organism>
<dbReference type="Pfam" id="PF13553">
    <property type="entry name" value="FIIND"/>
    <property type="match status" value="1"/>
</dbReference>
<protein>
    <recommendedName>
        <fullName evidence="11">AIG1-type G domain-containing protein</fullName>
    </recommendedName>
</protein>
<dbReference type="CDD" id="cd01852">
    <property type="entry name" value="AIG1"/>
    <property type="match status" value="1"/>
</dbReference>
<dbReference type="InterPro" id="IPR011029">
    <property type="entry name" value="DEATH-like_dom_sf"/>
</dbReference>
<dbReference type="InterPro" id="IPR045058">
    <property type="entry name" value="GIMA/IAN/Toc"/>
</dbReference>
<reference evidence="9" key="1">
    <citation type="submission" date="2020-10" db="EMBL/GenBank/DDBJ databases">
        <title>Chromosome-scale genome assembly of the Allis shad, Alosa alosa.</title>
        <authorList>
            <person name="Margot Z."/>
            <person name="Christophe K."/>
            <person name="Cabau C."/>
            <person name="Louis A."/>
            <person name="Berthelot C."/>
            <person name="Parey E."/>
            <person name="Roest Crollius H."/>
            <person name="Montfort J."/>
            <person name="Robinson-Rechavi M."/>
            <person name="Bucao C."/>
            <person name="Bouchez O."/>
            <person name="Gislard M."/>
            <person name="Lluch J."/>
            <person name="Milhes M."/>
            <person name="Lampietro C."/>
            <person name="Lopez Roques C."/>
            <person name="Donnadieu C."/>
            <person name="Braasch I."/>
            <person name="Desvignes T."/>
            <person name="Postlethwait J."/>
            <person name="Bobe J."/>
            <person name="Guiguen Y."/>
        </authorList>
    </citation>
    <scope>NUCLEOTIDE SEQUENCE</scope>
    <source>
        <strain evidence="9">M-15738</strain>
        <tissue evidence="9">Blood</tissue>
    </source>
</reference>
<dbReference type="Gene3D" id="1.10.533.10">
    <property type="entry name" value="Death Domain, Fas"/>
    <property type="match status" value="1"/>
</dbReference>
<dbReference type="SUPFAM" id="SSF47986">
    <property type="entry name" value="DEATH domain"/>
    <property type="match status" value="1"/>
</dbReference>
<dbReference type="EMBL" id="JADWDJ010000007">
    <property type="protein sequence ID" value="KAG5278007.1"/>
    <property type="molecule type" value="Genomic_DNA"/>
</dbReference>
<keyword evidence="3" id="KW-0963">Cytoplasm</keyword>
<dbReference type="InterPro" id="IPR001315">
    <property type="entry name" value="CARD"/>
</dbReference>
<keyword evidence="5" id="KW-0342">GTP-binding</keyword>
<evidence type="ECO:0000259" key="6">
    <source>
        <dbReference type="PROSITE" id="PS50209"/>
    </source>
</evidence>
<evidence type="ECO:0000313" key="9">
    <source>
        <dbReference type="EMBL" id="KAG5278007.1"/>
    </source>
</evidence>
<dbReference type="InterPro" id="IPR006703">
    <property type="entry name" value="G_AIG1"/>
</dbReference>
<dbReference type="InterPro" id="IPR027417">
    <property type="entry name" value="P-loop_NTPase"/>
</dbReference>
<evidence type="ECO:0000259" key="7">
    <source>
        <dbReference type="PROSITE" id="PS51720"/>
    </source>
</evidence>
<dbReference type="PANTHER" id="PTHR10903:SF107">
    <property type="entry name" value="GTPASE IMAP FAMILY MEMBER 4-LIKE-RELATED"/>
    <property type="match status" value="1"/>
</dbReference>
<gene>
    <name evidence="9" type="ORF">AALO_G00094140</name>
</gene>
<dbReference type="InterPro" id="IPR025307">
    <property type="entry name" value="FIIND_dom"/>
</dbReference>
<feature type="domain" description="FIIND" evidence="8">
    <location>
        <begin position="501"/>
        <end position="776"/>
    </location>
</feature>
<dbReference type="GO" id="GO:0005829">
    <property type="term" value="C:cytosol"/>
    <property type="evidence" value="ECO:0007669"/>
    <property type="project" value="UniProtKB-SubCell"/>
</dbReference>
<comment type="caution">
    <text evidence="9">The sequence shown here is derived from an EMBL/GenBank/DDBJ whole genome shotgun (WGS) entry which is preliminary data.</text>
</comment>
<feature type="domain" description="CARD" evidence="6">
    <location>
        <begin position="787"/>
        <end position="882"/>
    </location>
</feature>
<dbReference type="SUPFAM" id="SSF52540">
    <property type="entry name" value="P-loop containing nucleoside triphosphate hydrolases"/>
    <property type="match status" value="1"/>
</dbReference>